<dbReference type="Pfam" id="PF01661">
    <property type="entry name" value="Macro"/>
    <property type="match status" value="1"/>
</dbReference>
<evidence type="ECO:0000256" key="4">
    <source>
        <dbReference type="ARBA" id="ARBA00023027"/>
    </source>
</evidence>
<dbReference type="SUPFAM" id="SSF52949">
    <property type="entry name" value="Macro domain-like"/>
    <property type="match status" value="2"/>
</dbReference>
<reference evidence="10" key="2">
    <citation type="submission" date="2025-09" db="UniProtKB">
        <authorList>
            <consortium name="Ensembl"/>
        </authorList>
    </citation>
    <scope>IDENTIFICATION</scope>
</reference>
<dbReference type="Gene3D" id="3.90.228.10">
    <property type="match status" value="1"/>
</dbReference>
<dbReference type="GO" id="GO:0005737">
    <property type="term" value="C:cytoplasm"/>
    <property type="evidence" value="ECO:0007669"/>
    <property type="project" value="TreeGrafter"/>
</dbReference>
<dbReference type="CDD" id="cd01439">
    <property type="entry name" value="TCCD_inducible_PARP_like"/>
    <property type="match status" value="1"/>
</dbReference>
<keyword evidence="5" id="KW-0539">Nucleus</keyword>
<dbReference type="PANTHER" id="PTHR14453">
    <property type="entry name" value="PARP/ZINC FINGER CCCH TYPE DOMAIN CONTAINING PROTEIN"/>
    <property type="match status" value="1"/>
</dbReference>
<comment type="subcellular location">
    <subcellularLocation>
        <location evidence="1">Nucleus</location>
    </subcellularLocation>
</comment>
<feature type="domain" description="Macro" evidence="9">
    <location>
        <begin position="1"/>
        <end position="79"/>
    </location>
</feature>
<keyword evidence="11" id="KW-1185">Reference proteome</keyword>
<dbReference type="GO" id="GO:0003714">
    <property type="term" value="F:transcription corepressor activity"/>
    <property type="evidence" value="ECO:0007669"/>
    <property type="project" value="TreeGrafter"/>
</dbReference>
<keyword evidence="3 7" id="KW-0808">Transferase</keyword>
<dbReference type="GO" id="GO:1990404">
    <property type="term" value="F:NAD+-protein mono-ADP-ribosyltransferase activity"/>
    <property type="evidence" value="ECO:0007669"/>
    <property type="project" value="TreeGrafter"/>
</dbReference>
<comment type="similarity">
    <text evidence="6">Belongs to the ARTD/PARP family.</text>
</comment>
<organism evidence="10 11">
    <name type="scientific">Neogobius melanostomus</name>
    <name type="common">round goby</name>
    <dbReference type="NCBI Taxonomy" id="47308"/>
    <lineage>
        <taxon>Eukaryota</taxon>
        <taxon>Metazoa</taxon>
        <taxon>Chordata</taxon>
        <taxon>Craniata</taxon>
        <taxon>Vertebrata</taxon>
        <taxon>Euteleostomi</taxon>
        <taxon>Actinopterygii</taxon>
        <taxon>Neopterygii</taxon>
        <taxon>Teleostei</taxon>
        <taxon>Neoteleostei</taxon>
        <taxon>Acanthomorphata</taxon>
        <taxon>Gobiaria</taxon>
        <taxon>Gobiiformes</taxon>
        <taxon>Gobioidei</taxon>
        <taxon>Gobiidae</taxon>
        <taxon>Benthophilinae</taxon>
        <taxon>Neogobiini</taxon>
        <taxon>Neogobius</taxon>
    </lineage>
</organism>
<dbReference type="InterPro" id="IPR043472">
    <property type="entry name" value="Macro_dom-like"/>
</dbReference>
<reference evidence="10" key="1">
    <citation type="submission" date="2025-08" db="UniProtKB">
        <authorList>
            <consortium name="Ensembl"/>
        </authorList>
    </citation>
    <scope>IDENTIFICATION</scope>
</reference>
<protein>
    <recommendedName>
        <fullName evidence="7">Poly [ADP-ribose] polymerase</fullName>
        <shortName evidence="7">PARP</shortName>
        <ecNumber evidence="7">2.4.2.-</ecNumber>
    </recommendedName>
</protein>
<sequence>MDKDCLSKAEASGMTSISFSAMGTGNLGFSRPEVWALLLENVLEISRKKPKNLQRVQVVLFPGDAQTIQVFSDEFQKKFPKAGGSSTAAAAAPSGGVFSKVVSTSSSHETKMGGVSVQVITGDITKETTDVIVNSSNEKFSLKSGVSKAILEAAGPAVENECQTLAERRDVLTQPGNLRCQKILHLVGQTDLGKIQVCVRDALLLCIKHKLRSVAFPAIGTGNPGNVGARGVADAMFDAVIEALTKNPSSSLKSVKVVIFQNQMLQDFHDSLQQRAAAPNPSGQQEVTVSSSSAALSTALFAPALPQKAVASGGDFVMEAVKPAPLCFHICGDSTLKVNAAKKKIDSILSKNLSIIPIKDESRSAGVGIRVEAANGQGSVSVEGLDSDLLTVTTQIHEMLKAARQEEDLNQKAALLSAVVEWQYAPAGQDYKSFDAKTNYELEQALERDLKQVKVKLNGQEFTVKLPNGPVNNSGSSTPLLTRVAFSSDLPESWDSMNTSGTKAIALTPGSAEYVTVEQLFKASCNKTITKIERIQNPVLWQSLQIKRRAMDQKNGHSNNERRLFHGTSADTVEFINEHGFNRSYAGKNATAYGNGTYFAVNASYSSSDTYSRPGANGDKLMYLCSVLTGDFTTGASGMIDAPLKKSGSIDRFDSVVDNTTRPSMFIIFHDSHAYPEYLITFR</sequence>
<dbReference type="FunFam" id="3.90.228.10:FF:000008">
    <property type="entry name" value="Poly [ADP-ribose] polymerase"/>
    <property type="match status" value="1"/>
</dbReference>
<dbReference type="Pfam" id="PF00644">
    <property type="entry name" value="PARP"/>
    <property type="match status" value="1"/>
</dbReference>
<evidence type="ECO:0000256" key="3">
    <source>
        <dbReference type="ARBA" id="ARBA00022679"/>
    </source>
</evidence>
<dbReference type="GO" id="GO:0003950">
    <property type="term" value="F:NAD+ poly-ADP-ribosyltransferase activity"/>
    <property type="evidence" value="ECO:0007669"/>
    <property type="project" value="UniProtKB-UniRule"/>
</dbReference>
<dbReference type="Ensembl" id="ENSNMLT00000004858.1">
    <property type="protein sequence ID" value="ENSNMLP00000004235.1"/>
    <property type="gene ID" value="ENSNMLG00000002880.1"/>
</dbReference>
<dbReference type="EC" id="2.4.2.-" evidence="7"/>
<dbReference type="PROSITE" id="PS51059">
    <property type="entry name" value="PARP_CATALYTIC"/>
    <property type="match status" value="1"/>
</dbReference>
<dbReference type="InterPro" id="IPR002589">
    <property type="entry name" value="Macro_dom"/>
</dbReference>
<evidence type="ECO:0000313" key="10">
    <source>
        <dbReference type="Ensembl" id="ENSNMLP00000004235.1"/>
    </source>
</evidence>
<dbReference type="GO" id="GO:0005634">
    <property type="term" value="C:nucleus"/>
    <property type="evidence" value="ECO:0007669"/>
    <property type="project" value="UniProtKB-SubCell"/>
</dbReference>
<evidence type="ECO:0000256" key="2">
    <source>
        <dbReference type="ARBA" id="ARBA00022676"/>
    </source>
</evidence>
<keyword evidence="4 7" id="KW-0520">NAD</keyword>
<dbReference type="SMART" id="SM00506">
    <property type="entry name" value="A1pp"/>
    <property type="match status" value="1"/>
</dbReference>
<evidence type="ECO:0000259" key="9">
    <source>
        <dbReference type="PROSITE" id="PS51154"/>
    </source>
</evidence>
<dbReference type="AlphaFoldDB" id="A0A8C6SB23"/>
<evidence type="ECO:0000256" key="7">
    <source>
        <dbReference type="RuleBase" id="RU362114"/>
    </source>
</evidence>
<feature type="domain" description="PARP catalytic" evidence="8">
    <location>
        <begin position="490"/>
        <end position="683"/>
    </location>
</feature>
<keyword evidence="2 7" id="KW-0328">Glycosyltransferase</keyword>
<dbReference type="GO" id="GO:0010629">
    <property type="term" value="P:negative regulation of gene expression"/>
    <property type="evidence" value="ECO:0007669"/>
    <property type="project" value="TreeGrafter"/>
</dbReference>
<feature type="domain" description="Macro" evidence="9">
    <location>
        <begin position="104"/>
        <end position="276"/>
    </location>
</feature>
<evidence type="ECO:0000256" key="6">
    <source>
        <dbReference type="ARBA" id="ARBA00024347"/>
    </source>
</evidence>
<dbReference type="InterPro" id="IPR037197">
    <property type="entry name" value="WWE_dom_sf"/>
</dbReference>
<dbReference type="GO" id="GO:0070212">
    <property type="term" value="P:protein poly-ADP-ribosylation"/>
    <property type="evidence" value="ECO:0007669"/>
    <property type="project" value="TreeGrafter"/>
</dbReference>
<evidence type="ECO:0000259" key="8">
    <source>
        <dbReference type="PROSITE" id="PS51059"/>
    </source>
</evidence>
<dbReference type="InterPro" id="IPR054596">
    <property type="entry name" value="PARP14_WWE"/>
</dbReference>
<evidence type="ECO:0000313" key="11">
    <source>
        <dbReference type="Proteomes" id="UP000694523"/>
    </source>
</evidence>
<dbReference type="Proteomes" id="UP000694523">
    <property type="component" value="Unplaced"/>
</dbReference>
<dbReference type="PANTHER" id="PTHR14453:SF89">
    <property type="entry name" value="PROTEIN MONO-ADP-RIBOSYLTRANSFERASE PARP14"/>
    <property type="match status" value="1"/>
</dbReference>
<dbReference type="SUPFAM" id="SSF56399">
    <property type="entry name" value="ADP-ribosylation"/>
    <property type="match status" value="1"/>
</dbReference>
<dbReference type="InterPro" id="IPR052056">
    <property type="entry name" value="Mono-ARTD/PARP"/>
</dbReference>
<dbReference type="Gene3D" id="3.40.220.10">
    <property type="entry name" value="Leucine Aminopeptidase, subunit E, domain 1"/>
    <property type="match status" value="2"/>
</dbReference>
<dbReference type="SUPFAM" id="SSF117839">
    <property type="entry name" value="WWE domain"/>
    <property type="match status" value="1"/>
</dbReference>
<proteinExistence type="inferred from homology"/>
<dbReference type="Pfam" id="PF22005">
    <property type="entry name" value="WWE_1"/>
    <property type="match status" value="1"/>
</dbReference>
<dbReference type="PROSITE" id="PS51154">
    <property type="entry name" value="MACRO"/>
    <property type="match status" value="2"/>
</dbReference>
<accession>A0A8C6SB23</accession>
<name>A0A8C6SB23_9GOBI</name>
<dbReference type="InterPro" id="IPR012317">
    <property type="entry name" value="Poly(ADP-ribose)pol_cat_dom"/>
</dbReference>
<dbReference type="Gene3D" id="3.30.720.50">
    <property type="match status" value="1"/>
</dbReference>
<evidence type="ECO:0000256" key="1">
    <source>
        <dbReference type="ARBA" id="ARBA00004123"/>
    </source>
</evidence>
<evidence type="ECO:0000256" key="5">
    <source>
        <dbReference type="ARBA" id="ARBA00023242"/>
    </source>
</evidence>